<accession>A0ACB9KWT0</accession>
<gene>
    <name evidence="1" type="ORF">L6164_034621</name>
</gene>
<dbReference type="Proteomes" id="UP000828941">
    <property type="component" value="Chromosome 13"/>
</dbReference>
<sequence>MDRKDIEDVSAYMLFEATGDSEVDYNPIMDDDVAHEFPRNVVDDDDDDAESCSYDASEICDIGKLNGYESCDGDGDAKNEDEEEKEEEALVYGISYCTDEEHSISKPSAVDSVSEQEVVDEREKNRLFWEACLAS</sequence>
<evidence type="ECO:0000313" key="1">
    <source>
        <dbReference type="EMBL" id="KAI4301333.1"/>
    </source>
</evidence>
<name>A0ACB9KWT0_BAUVA</name>
<organism evidence="1 2">
    <name type="scientific">Bauhinia variegata</name>
    <name type="common">Purple orchid tree</name>
    <name type="synonym">Phanera variegata</name>
    <dbReference type="NCBI Taxonomy" id="167791"/>
    <lineage>
        <taxon>Eukaryota</taxon>
        <taxon>Viridiplantae</taxon>
        <taxon>Streptophyta</taxon>
        <taxon>Embryophyta</taxon>
        <taxon>Tracheophyta</taxon>
        <taxon>Spermatophyta</taxon>
        <taxon>Magnoliopsida</taxon>
        <taxon>eudicotyledons</taxon>
        <taxon>Gunneridae</taxon>
        <taxon>Pentapetalae</taxon>
        <taxon>rosids</taxon>
        <taxon>fabids</taxon>
        <taxon>Fabales</taxon>
        <taxon>Fabaceae</taxon>
        <taxon>Cercidoideae</taxon>
        <taxon>Cercideae</taxon>
        <taxon>Bauhiniinae</taxon>
        <taxon>Bauhinia</taxon>
    </lineage>
</organism>
<reference evidence="1 2" key="1">
    <citation type="journal article" date="2022" name="DNA Res.">
        <title>Chromosomal-level genome assembly of the orchid tree Bauhinia variegata (Leguminosae; Cercidoideae) supports the allotetraploid origin hypothesis of Bauhinia.</title>
        <authorList>
            <person name="Zhong Y."/>
            <person name="Chen Y."/>
            <person name="Zheng D."/>
            <person name="Pang J."/>
            <person name="Liu Y."/>
            <person name="Luo S."/>
            <person name="Meng S."/>
            <person name="Qian L."/>
            <person name="Wei D."/>
            <person name="Dai S."/>
            <person name="Zhou R."/>
        </authorList>
    </citation>
    <scope>NUCLEOTIDE SEQUENCE [LARGE SCALE GENOMIC DNA]</scope>
    <source>
        <strain evidence="1">BV-YZ2020</strain>
    </source>
</reference>
<keyword evidence="2" id="KW-1185">Reference proteome</keyword>
<proteinExistence type="predicted"/>
<dbReference type="EMBL" id="CM039438">
    <property type="protein sequence ID" value="KAI4301333.1"/>
    <property type="molecule type" value="Genomic_DNA"/>
</dbReference>
<protein>
    <submittedName>
        <fullName evidence="1">Uncharacterized protein</fullName>
    </submittedName>
</protein>
<comment type="caution">
    <text evidence="1">The sequence shown here is derived from an EMBL/GenBank/DDBJ whole genome shotgun (WGS) entry which is preliminary data.</text>
</comment>
<evidence type="ECO:0000313" key="2">
    <source>
        <dbReference type="Proteomes" id="UP000828941"/>
    </source>
</evidence>